<gene>
    <name evidence="3" type="ORF">NLU14_02250</name>
</gene>
<feature type="compositionally biased region" description="Polar residues" evidence="1">
    <location>
        <begin position="1"/>
        <end position="15"/>
    </location>
</feature>
<name>A0ABT5Y5U6_9GAMM</name>
<feature type="compositionally biased region" description="Basic and acidic residues" evidence="1">
    <location>
        <begin position="92"/>
        <end position="121"/>
    </location>
</feature>
<dbReference type="RefSeq" id="WP_275704530.1">
    <property type="nucleotide sequence ID" value="NZ_JANCMW010000001.1"/>
</dbReference>
<feature type="region of interest" description="Disordered" evidence="1">
    <location>
        <begin position="350"/>
        <end position="392"/>
    </location>
</feature>
<dbReference type="EMBL" id="JANCMW010000001">
    <property type="protein sequence ID" value="MDF0749046.1"/>
    <property type="molecule type" value="Genomic_DNA"/>
</dbReference>
<dbReference type="Pfam" id="PF02120">
    <property type="entry name" value="Flg_hook"/>
    <property type="match status" value="1"/>
</dbReference>
<keyword evidence="3" id="KW-0282">Flagellum</keyword>
<feature type="compositionally biased region" description="Basic and acidic residues" evidence="1">
    <location>
        <begin position="22"/>
        <end position="31"/>
    </location>
</feature>
<keyword evidence="3" id="KW-0969">Cilium</keyword>
<dbReference type="Proteomes" id="UP001143391">
    <property type="component" value="Unassembled WGS sequence"/>
</dbReference>
<feature type="region of interest" description="Disordered" evidence="1">
    <location>
        <begin position="1"/>
        <end position="126"/>
    </location>
</feature>
<dbReference type="InterPro" id="IPR052563">
    <property type="entry name" value="FliK"/>
</dbReference>
<feature type="domain" description="Flagellar hook-length control protein-like C-terminal" evidence="2">
    <location>
        <begin position="282"/>
        <end position="360"/>
    </location>
</feature>
<proteinExistence type="predicted"/>
<sequence>MSQMVLPQASPQGPQADNGLKSAKDSREKSGESQFDSVSRAEQQRIDSKQAEKRDQARAEDKAGNEQVRHDKSNDSRPEDSKESSPATESRSANDGRGKEAPVKPAAKDDASDKAGERVADQDLPEETVSLTFADLQALLMPAGGNTTSVSGGNIGGNATGNGPLPGVQAFAGMIAGLPGSPGSKQGQAPGQGTGLGAGQGQALTEALLSGLTADASRTQEAPSLQSTMRFQAAAELAGQQLANPNSAKLPAEAAALRGYTTSIDLPVNHAEWGDKLVGKLTWLTARNMSVAEIHLTPPDMGPMEVRVQVQQEQANITVHSANPAVRDQLELHSHRLRDMLSEQGLSLAQFDVSDSPQRQTGEDGTGDGKAGEGATLADAGSDDQDLQSDSLDLTWKGEVDIFA</sequence>
<protein>
    <submittedName>
        <fullName evidence="3">Flagellar hook-length control protein FliK</fullName>
    </submittedName>
</protein>
<dbReference type="InterPro" id="IPR038610">
    <property type="entry name" value="FliK-like_C_sf"/>
</dbReference>
<reference evidence="3" key="1">
    <citation type="submission" date="2022-07" db="EMBL/GenBank/DDBJ databases">
        <title>Marinobacter iranensis a new bacterium isolate from a hipersaline lake in Iran.</title>
        <authorList>
            <person name="Mohammad A.M.A."/>
            <person name="Cristina S.-P."/>
            <person name="Antonio V."/>
        </authorList>
    </citation>
    <scope>NUCLEOTIDE SEQUENCE</scope>
    <source>
        <strain evidence="3">71-i</strain>
    </source>
</reference>
<evidence type="ECO:0000259" key="2">
    <source>
        <dbReference type="Pfam" id="PF02120"/>
    </source>
</evidence>
<dbReference type="PANTHER" id="PTHR37533">
    <property type="entry name" value="FLAGELLAR HOOK-LENGTH CONTROL PROTEIN"/>
    <property type="match status" value="1"/>
</dbReference>
<evidence type="ECO:0000256" key="1">
    <source>
        <dbReference type="SAM" id="MobiDB-lite"/>
    </source>
</evidence>
<dbReference type="CDD" id="cd17470">
    <property type="entry name" value="T3SS_Flik_C"/>
    <property type="match status" value="1"/>
</dbReference>
<keyword evidence="3" id="KW-0966">Cell projection</keyword>
<dbReference type="InterPro" id="IPR021136">
    <property type="entry name" value="Flagellar_hook_control-like_C"/>
</dbReference>
<organism evidence="3 4">
    <name type="scientific">Marinobacter iranensis</name>
    <dbReference type="NCBI Taxonomy" id="2962607"/>
    <lineage>
        <taxon>Bacteria</taxon>
        <taxon>Pseudomonadati</taxon>
        <taxon>Pseudomonadota</taxon>
        <taxon>Gammaproteobacteria</taxon>
        <taxon>Pseudomonadales</taxon>
        <taxon>Marinobacteraceae</taxon>
        <taxon>Marinobacter</taxon>
    </lineage>
</organism>
<evidence type="ECO:0000313" key="4">
    <source>
        <dbReference type="Proteomes" id="UP001143391"/>
    </source>
</evidence>
<keyword evidence="4" id="KW-1185">Reference proteome</keyword>
<feature type="compositionally biased region" description="Polar residues" evidence="1">
    <location>
        <begin position="32"/>
        <end position="41"/>
    </location>
</feature>
<evidence type="ECO:0000313" key="3">
    <source>
        <dbReference type="EMBL" id="MDF0749046.1"/>
    </source>
</evidence>
<comment type="caution">
    <text evidence="3">The sequence shown here is derived from an EMBL/GenBank/DDBJ whole genome shotgun (WGS) entry which is preliminary data.</text>
</comment>
<accession>A0ABT5Y5U6</accession>
<dbReference type="Gene3D" id="3.30.750.140">
    <property type="match status" value="1"/>
</dbReference>
<feature type="region of interest" description="Disordered" evidence="1">
    <location>
        <begin position="177"/>
        <end position="199"/>
    </location>
</feature>
<dbReference type="PANTHER" id="PTHR37533:SF2">
    <property type="entry name" value="FLAGELLAR HOOK-LENGTH CONTROL PROTEIN"/>
    <property type="match status" value="1"/>
</dbReference>
<feature type="compositionally biased region" description="Basic and acidic residues" evidence="1">
    <location>
        <begin position="42"/>
        <end position="83"/>
    </location>
</feature>
<feature type="compositionally biased region" description="Gly residues" evidence="1">
    <location>
        <begin position="190"/>
        <end position="199"/>
    </location>
</feature>